<evidence type="ECO:0000313" key="2">
    <source>
        <dbReference type="EMBL" id="KAL0269533.1"/>
    </source>
</evidence>
<reference evidence="2" key="1">
    <citation type="journal article" date="2024" name="Gigascience">
        <title>Chromosome-level genome of the poultry shaft louse Menopon gallinae provides insight into the host-switching and adaptive evolution of parasitic lice.</title>
        <authorList>
            <person name="Xu Y."/>
            <person name="Ma L."/>
            <person name="Liu S."/>
            <person name="Liang Y."/>
            <person name="Liu Q."/>
            <person name="He Z."/>
            <person name="Tian L."/>
            <person name="Duan Y."/>
            <person name="Cai W."/>
            <person name="Li H."/>
            <person name="Song F."/>
        </authorList>
    </citation>
    <scope>NUCLEOTIDE SEQUENCE</scope>
    <source>
        <strain evidence="2">Cailab_2023a</strain>
    </source>
</reference>
<dbReference type="AlphaFoldDB" id="A0AAW2HII0"/>
<organism evidence="2">
    <name type="scientific">Menopon gallinae</name>
    <name type="common">poultry shaft louse</name>
    <dbReference type="NCBI Taxonomy" id="328185"/>
    <lineage>
        <taxon>Eukaryota</taxon>
        <taxon>Metazoa</taxon>
        <taxon>Ecdysozoa</taxon>
        <taxon>Arthropoda</taxon>
        <taxon>Hexapoda</taxon>
        <taxon>Insecta</taxon>
        <taxon>Pterygota</taxon>
        <taxon>Neoptera</taxon>
        <taxon>Paraneoptera</taxon>
        <taxon>Psocodea</taxon>
        <taxon>Troctomorpha</taxon>
        <taxon>Phthiraptera</taxon>
        <taxon>Amblycera</taxon>
        <taxon>Menoponidae</taxon>
        <taxon>Menopon</taxon>
    </lineage>
</organism>
<dbReference type="EMBL" id="JARGDH010000004">
    <property type="protein sequence ID" value="KAL0269533.1"/>
    <property type="molecule type" value="Genomic_DNA"/>
</dbReference>
<gene>
    <name evidence="2" type="ORF">PYX00_007234</name>
</gene>
<evidence type="ECO:0000256" key="1">
    <source>
        <dbReference type="SAM" id="MobiDB-lite"/>
    </source>
</evidence>
<accession>A0AAW2HII0</accession>
<sequence length="68" mass="7807">MVLGQGVHPVISYGSSDKHSKCGGYQKEIYLNDNKSQKEQKKSQNDKNYGAWGPIYKNRQNFNDMHIC</sequence>
<proteinExistence type="predicted"/>
<feature type="region of interest" description="Disordered" evidence="1">
    <location>
        <begin position="1"/>
        <end position="22"/>
    </location>
</feature>
<protein>
    <submittedName>
        <fullName evidence="2">Uncharacterized protein</fullName>
    </submittedName>
</protein>
<comment type="caution">
    <text evidence="2">The sequence shown here is derived from an EMBL/GenBank/DDBJ whole genome shotgun (WGS) entry which is preliminary data.</text>
</comment>
<feature type="compositionally biased region" description="Basic and acidic residues" evidence="1">
    <location>
        <begin position="35"/>
        <end position="45"/>
    </location>
</feature>
<name>A0AAW2HII0_9NEOP</name>
<feature type="region of interest" description="Disordered" evidence="1">
    <location>
        <begin position="31"/>
        <end position="50"/>
    </location>
</feature>